<feature type="coiled-coil region" evidence="1">
    <location>
        <begin position="333"/>
        <end position="393"/>
    </location>
</feature>
<keyword evidence="3" id="KW-1185">Reference proteome</keyword>
<evidence type="ECO:0000313" key="3">
    <source>
        <dbReference type="Proteomes" id="UP000886611"/>
    </source>
</evidence>
<protein>
    <submittedName>
        <fullName evidence="2">CC110 protein</fullName>
    </submittedName>
</protein>
<feature type="non-terminal residue" evidence="2">
    <location>
        <position position="1"/>
    </location>
</feature>
<keyword evidence="1" id="KW-0175">Coiled coil</keyword>
<evidence type="ECO:0000313" key="2">
    <source>
        <dbReference type="EMBL" id="KAG2463220.1"/>
    </source>
</evidence>
<name>A0A8X7X6N7_POLSE</name>
<reference evidence="2 3" key="1">
    <citation type="journal article" date="2021" name="Cell">
        <title>Tracing the genetic footprints of vertebrate landing in non-teleost ray-finned fishes.</title>
        <authorList>
            <person name="Bi X."/>
            <person name="Wang K."/>
            <person name="Yang L."/>
            <person name="Pan H."/>
            <person name="Jiang H."/>
            <person name="Wei Q."/>
            <person name="Fang M."/>
            <person name="Yu H."/>
            <person name="Zhu C."/>
            <person name="Cai Y."/>
            <person name="He Y."/>
            <person name="Gan X."/>
            <person name="Zeng H."/>
            <person name="Yu D."/>
            <person name="Zhu Y."/>
            <person name="Jiang H."/>
            <person name="Qiu Q."/>
            <person name="Yang H."/>
            <person name="Zhang Y.E."/>
            <person name="Wang W."/>
            <person name="Zhu M."/>
            <person name="He S."/>
            <person name="Zhang G."/>
        </authorList>
    </citation>
    <scope>NUCLEOTIDE SEQUENCE [LARGE SCALE GENOMIC DNA]</scope>
    <source>
        <strain evidence="2">Bchr_013</strain>
    </source>
</reference>
<dbReference type="Proteomes" id="UP000886611">
    <property type="component" value="Unassembled WGS sequence"/>
</dbReference>
<organism evidence="2 3">
    <name type="scientific">Polypterus senegalus</name>
    <name type="common">Senegal bichir</name>
    <dbReference type="NCBI Taxonomy" id="55291"/>
    <lineage>
        <taxon>Eukaryota</taxon>
        <taxon>Metazoa</taxon>
        <taxon>Chordata</taxon>
        <taxon>Craniata</taxon>
        <taxon>Vertebrata</taxon>
        <taxon>Euteleostomi</taxon>
        <taxon>Actinopterygii</taxon>
        <taxon>Polypteriformes</taxon>
        <taxon>Polypteridae</taxon>
        <taxon>Polypterus</taxon>
    </lineage>
</organism>
<feature type="non-terminal residue" evidence="2">
    <location>
        <position position="828"/>
    </location>
</feature>
<accession>A0A8X7X6N7</accession>
<dbReference type="EMBL" id="JAATIS010004040">
    <property type="protein sequence ID" value="KAG2463220.1"/>
    <property type="molecule type" value="Genomic_DNA"/>
</dbReference>
<sequence length="828" mass="93999">MLTKQRPQVLEEAEKLFLVWLNEKHLAGVSVSEAIICEKAGKIHGDLLKKKASSSGEDLRPLDERASQSVTWWSRVARSPQWSSFPTPVIQPKEQAVLYGGLYSALPDSPIQAVMEQQAEAQTVIKGLQFQLQIFDMLKKKALQNVTTVCFPSEMASAESSKLSQALGELATRRCAGQIRDNEGPASSACPCRVKGDPVLAWPSVLDQSITEGVVGRQLTELRRSPMMASSHSNVCSTRAVSSSSPLKSCIDASAGAGDCGDELWDALERIGNGAERLKEELEMSQRMERGPCCPNNRLERAASLDAKSHKGPSGTLITKCGQRKMEQPSGRSLDLETQVDRLQQGLQALEEAQEKLQGQLKGQEDSTVKTLIASLQAENQRLNKTLVQLQQERECEVSWNRQLHSKAEEACANMAACLTRLTEDNQELRRQLEEKEAALRKMDNEKMHVEEANLVNTMHRSLDSHLEEQVRSKEAQVRALMETLSQERDGNAKVVAELEKVSRIAEGKLQQRETENKALSRELKGLLEKYSSLKKHVRSAEEQEQKSLAEKQHLLEARQQAHVEREAALRTVESFREELRHIKQDQYRNIEEKHRLEELVSSQQDTITDLKQKLQNANLETQKARDLLSVKDSEKEEFVTRVMDLSNENRKLMEKFEECIISRDALSQQLEKLQKETRATREGMEQTIKQMGTAQQGAERRITDLGKEREALCRLVDNLKDDKRHLREELQETIQEKQQLDSASRTLSEEHNKMRAHAKALERERDFLQAELSELRRDYLHLSDRIRDRLNDICQDGIGEESYMSLRELKIIQQEEEPTRSPGVEGE</sequence>
<dbReference type="AlphaFoldDB" id="A0A8X7X6N7"/>
<comment type="caution">
    <text evidence="2">The sequence shown here is derived from an EMBL/GenBank/DDBJ whole genome shotgun (WGS) entry which is preliminary data.</text>
</comment>
<feature type="coiled-coil region" evidence="1">
    <location>
        <begin position="510"/>
        <end position="786"/>
    </location>
</feature>
<feature type="coiled-coil region" evidence="1">
    <location>
        <begin position="419"/>
        <end position="453"/>
    </location>
</feature>
<gene>
    <name evidence="2" type="primary">Ccdc110_0</name>
    <name evidence="2" type="ORF">GTO96_0001927</name>
</gene>
<evidence type="ECO:0000256" key="1">
    <source>
        <dbReference type="SAM" id="Coils"/>
    </source>
</evidence>
<proteinExistence type="predicted"/>